<dbReference type="EMBL" id="PVTD01000002">
    <property type="protein sequence ID" value="PRY25330.1"/>
    <property type="molecule type" value="Genomic_DNA"/>
</dbReference>
<evidence type="ECO:0008006" key="3">
    <source>
        <dbReference type="Google" id="ProtNLM"/>
    </source>
</evidence>
<evidence type="ECO:0000313" key="1">
    <source>
        <dbReference type="EMBL" id="PRY25330.1"/>
    </source>
</evidence>
<sequence length="289" mass="31993">MHVGLPKTGSTAIQMFLATNRRALKRRGIACAPPLIDRYSQLEYGLAACLRADRLVEDEMFRNQHALTRPGDQADLVSALPTGRPECDREIISSEHIGIWLHTPELRAALDELLSERFAVFRYIMFVRPQAEFVLSSYSESVKRGSARSLQAFVEDYAELDIHQTILDWRAQFGARLRVAAMPGAGDSGPDLIDTFCAFAGIDPVGLQRPTPANEALSRRAAGVLRRANDVIGKDTERNTAQRAVFALVRKMTLAALSAGPRLHLSDAQRTIIAQRYPHAIDPLLDPLP</sequence>
<evidence type="ECO:0000313" key="2">
    <source>
        <dbReference type="Proteomes" id="UP000239480"/>
    </source>
</evidence>
<accession>A0A2T0RW01</accession>
<comment type="caution">
    <text evidence="1">The sequence shown here is derived from an EMBL/GenBank/DDBJ whole genome shotgun (WGS) entry which is preliminary data.</text>
</comment>
<dbReference type="SUPFAM" id="SSF52540">
    <property type="entry name" value="P-loop containing nucleoside triphosphate hydrolases"/>
    <property type="match status" value="1"/>
</dbReference>
<keyword evidence="2" id="KW-1185">Reference proteome</keyword>
<gene>
    <name evidence="1" type="ORF">CLV78_102508</name>
</gene>
<name>A0A2T0RW01_9RHOB</name>
<organism evidence="1 2">
    <name type="scientific">Aliiruegeria haliotis</name>
    <dbReference type="NCBI Taxonomy" id="1280846"/>
    <lineage>
        <taxon>Bacteria</taxon>
        <taxon>Pseudomonadati</taxon>
        <taxon>Pseudomonadota</taxon>
        <taxon>Alphaproteobacteria</taxon>
        <taxon>Rhodobacterales</taxon>
        <taxon>Roseobacteraceae</taxon>
        <taxon>Aliiruegeria</taxon>
    </lineage>
</organism>
<protein>
    <recommendedName>
        <fullName evidence="3">Sulfotransferase family protein</fullName>
    </recommendedName>
</protein>
<dbReference type="AlphaFoldDB" id="A0A2T0RW01"/>
<dbReference type="InterPro" id="IPR027417">
    <property type="entry name" value="P-loop_NTPase"/>
</dbReference>
<proteinExistence type="predicted"/>
<dbReference type="Proteomes" id="UP000239480">
    <property type="component" value="Unassembled WGS sequence"/>
</dbReference>
<reference evidence="1 2" key="1">
    <citation type="submission" date="2018-03" db="EMBL/GenBank/DDBJ databases">
        <title>Genomic Encyclopedia of Archaeal and Bacterial Type Strains, Phase II (KMG-II): from individual species to whole genera.</title>
        <authorList>
            <person name="Goeker M."/>
        </authorList>
    </citation>
    <scope>NUCLEOTIDE SEQUENCE [LARGE SCALE GENOMIC DNA]</scope>
    <source>
        <strain evidence="1 2">DSM 29328</strain>
    </source>
</reference>